<dbReference type="eggNOG" id="ENOG5030MZE">
    <property type="taxonomic scope" value="Bacteria"/>
</dbReference>
<organism evidence="1 2">
    <name type="scientific">Mycoplasmopsis columbina SF7</name>
    <dbReference type="NCBI Taxonomy" id="1037410"/>
    <lineage>
        <taxon>Bacteria</taxon>
        <taxon>Bacillati</taxon>
        <taxon>Mycoplasmatota</taxon>
        <taxon>Mycoplasmoidales</taxon>
        <taxon>Metamycoplasmataceae</taxon>
        <taxon>Mycoplasmopsis</taxon>
    </lineage>
</organism>
<name>F9UJE8_9BACT</name>
<dbReference type="Proteomes" id="UP000004978">
    <property type="component" value="Unassembled WGS sequence"/>
</dbReference>
<dbReference type="STRING" id="1037410.MCSF7_03033"/>
<evidence type="ECO:0000313" key="1">
    <source>
        <dbReference type="EMBL" id="EGV00491.1"/>
    </source>
</evidence>
<dbReference type="EMBL" id="AFXA01000005">
    <property type="protein sequence ID" value="EGV00491.1"/>
    <property type="molecule type" value="Genomic_DNA"/>
</dbReference>
<dbReference type="RefSeq" id="WP_006608415.1">
    <property type="nucleotide sequence ID" value="NZ_AFXA01000005.1"/>
</dbReference>
<dbReference type="AlphaFoldDB" id="F9UJE8"/>
<comment type="caution">
    <text evidence="1">The sequence shown here is derived from an EMBL/GenBank/DDBJ whole genome shotgun (WGS) entry which is preliminary data.</text>
</comment>
<protein>
    <submittedName>
        <fullName evidence="1">Uncharacterized protein</fullName>
    </submittedName>
</protein>
<sequence>MSKGNRSKNINSSSNKFINPHTFITFHKMYETNNFFANVSILVEESELKDVKNINLSINNKYIDENLYKNDIYEDIYDGSFLNLALENYVNLNDHKYKLFSIKLRPEILGINLEELENFTVTIDTKNDIPFHYFQIRKRNKDLNPLVINKKVNELAQINIPYLWTFSISNSMQKMKSFNDRLVVRTLPFDQFKHKRDLLITNYDSKFTHDPKIANDEYTVPQWPHPEVKNFSINAEKFAKFYKFYYQSWPFHKGQGIYELSAFENNTIAEDTNLDYKITKNTHEIKKDEEIYSLIKKHYLNNYYEYDYENQKLSSSSRETEKGYIIPYSFKGELMSSFLLQVNYSAKNNKKDWLKIIVNSQQNVPLPLLDSEIGKIKIHGNFEESSFSKELKYKVDLTQSEIFVSTVFNDPLNFENWKA</sequence>
<accession>F9UJE8</accession>
<proteinExistence type="predicted"/>
<dbReference type="NCBIfam" id="NF045960">
    <property type="entry name" value="MHO_1580_fam"/>
    <property type="match status" value="1"/>
</dbReference>
<reference evidence="1 2" key="1">
    <citation type="journal article" date="2013" name="Genome Announc.">
        <title>Genome Sequence of Mycoplasma columbinum Strain SF7.</title>
        <authorList>
            <person name="Guo Z."/>
            <person name="Xu X."/>
            <person name="Zheng Q."/>
            <person name="Li T."/>
            <person name="Kuang S."/>
            <person name="Zhang Z."/>
            <person name="Chen Y."/>
            <person name="Lu X."/>
            <person name="Zhou R."/>
            <person name="Bi D."/>
            <person name="Jin H."/>
        </authorList>
    </citation>
    <scope>NUCLEOTIDE SEQUENCE [LARGE SCALE GENOMIC DNA]</scope>
    <source>
        <strain evidence="1 2">SF7</strain>
    </source>
</reference>
<evidence type="ECO:0000313" key="2">
    <source>
        <dbReference type="Proteomes" id="UP000004978"/>
    </source>
</evidence>
<gene>
    <name evidence="1" type="ORF">MCSF7_03033</name>
</gene>
<keyword evidence="2" id="KW-1185">Reference proteome</keyword>